<dbReference type="Pfam" id="PF07723">
    <property type="entry name" value="LRR_2"/>
    <property type="match status" value="1"/>
</dbReference>
<dbReference type="AlphaFoldDB" id="A0A8T2AFG9"/>
<name>A0A8T2AFG9_ARASU</name>
<dbReference type="InterPro" id="IPR006566">
    <property type="entry name" value="FBD"/>
</dbReference>
<dbReference type="Pfam" id="PF00646">
    <property type="entry name" value="F-box"/>
    <property type="match status" value="1"/>
</dbReference>
<dbReference type="Proteomes" id="UP000694251">
    <property type="component" value="Chromosome 9"/>
</dbReference>
<evidence type="ECO:0000259" key="1">
    <source>
        <dbReference type="SMART" id="SM00579"/>
    </source>
</evidence>
<sequence>MKCDRISALPDSLIAMILSYLPIGDSVKTSVLSKRWEFLWLEVSRLDLDAIKYFSRDEEALARFMHMFLELNRGSSCLQKFKIKYAHKSHNPRLLSILSKKIKNDDSINDCNKRVMEWITEVVHRGVQHLDVEAVGIIQSYPGFKNIMYSPSVDFLPKYVYVSKILVSLKLVNVGLEDPKFVVSLPSLKIMHLENISYKNHGGLLIIKMLISASPVLEDLTLDFPDFTEPKEIVFWQEFSFSVPTMPKSNFDLVQGNYFTWKPEEMDLTNVPRCMKSTLVYVKINKLITKEESGIKVVNYFLENSAVLKKLTMFLTHSSMVIQEPESYMKLLTSTKLSRNCQVFIH</sequence>
<dbReference type="PANTHER" id="PTHR31900">
    <property type="entry name" value="F-BOX/RNI SUPERFAMILY PROTEIN-RELATED"/>
    <property type="match status" value="1"/>
</dbReference>
<dbReference type="InterPro" id="IPR053781">
    <property type="entry name" value="F-box_AtFBL13-like"/>
</dbReference>
<protein>
    <submittedName>
        <fullName evidence="2">F-box domain</fullName>
    </submittedName>
</protein>
<dbReference type="Pfam" id="PF08387">
    <property type="entry name" value="FBD"/>
    <property type="match status" value="1"/>
</dbReference>
<dbReference type="InterPro" id="IPR001810">
    <property type="entry name" value="F-box_dom"/>
</dbReference>
<evidence type="ECO:0000313" key="3">
    <source>
        <dbReference type="Proteomes" id="UP000694251"/>
    </source>
</evidence>
<reference evidence="2 3" key="1">
    <citation type="submission" date="2020-12" db="EMBL/GenBank/DDBJ databases">
        <title>Concerted genomic and epigenomic changes stabilize Arabidopsis allopolyploids.</title>
        <authorList>
            <person name="Chen Z."/>
        </authorList>
    </citation>
    <scope>NUCLEOTIDE SEQUENCE [LARGE SCALE GENOMIC DNA]</scope>
    <source>
        <strain evidence="2">As9502</strain>
        <tissue evidence="2">Leaf</tissue>
    </source>
</reference>
<dbReference type="PANTHER" id="PTHR31900:SF33">
    <property type="entry name" value="PROTEIN WITH RNI-LIKE_FBD-LIKE DOMAIN"/>
    <property type="match status" value="1"/>
</dbReference>
<dbReference type="SMART" id="SM00579">
    <property type="entry name" value="FBD"/>
    <property type="match status" value="1"/>
</dbReference>
<organism evidence="2 3">
    <name type="scientific">Arabidopsis suecica</name>
    <name type="common">Swedish thale-cress</name>
    <name type="synonym">Cardaminopsis suecica</name>
    <dbReference type="NCBI Taxonomy" id="45249"/>
    <lineage>
        <taxon>Eukaryota</taxon>
        <taxon>Viridiplantae</taxon>
        <taxon>Streptophyta</taxon>
        <taxon>Embryophyta</taxon>
        <taxon>Tracheophyta</taxon>
        <taxon>Spermatophyta</taxon>
        <taxon>Magnoliopsida</taxon>
        <taxon>eudicotyledons</taxon>
        <taxon>Gunneridae</taxon>
        <taxon>Pentapetalae</taxon>
        <taxon>rosids</taxon>
        <taxon>malvids</taxon>
        <taxon>Brassicales</taxon>
        <taxon>Brassicaceae</taxon>
        <taxon>Camelineae</taxon>
        <taxon>Arabidopsis</taxon>
    </lineage>
</organism>
<dbReference type="EMBL" id="JAEFBJ010000009">
    <property type="protein sequence ID" value="KAG7572718.1"/>
    <property type="molecule type" value="Genomic_DNA"/>
</dbReference>
<dbReference type="InterPro" id="IPR013101">
    <property type="entry name" value="LRR_PRU1-like"/>
</dbReference>
<gene>
    <name evidence="2" type="ORF">ISN44_As09g010730</name>
</gene>
<feature type="domain" description="FBD" evidence="1">
    <location>
        <begin position="273"/>
        <end position="346"/>
    </location>
</feature>
<evidence type="ECO:0000313" key="2">
    <source>
        <dbReference type="EMBL" id="KAG7572718.1"/>
    </source>
</evidence>
<accession>A0A8T2AFG9</accession>
<dbReference type="InterPro" id="IPR050232">
    <property type="entry name" value="FBL13/AtMIF1-like"/>
</dbReference>
<keyword evidence="3" id="KW-1185">Reference proteome</keyword>
<proteinExistence type="predicted"/>
<comment type="caution">
    <text evidence="2">The sequence shown here is derived from an EMBL/GenBank/DDBJ whole genome shotgun (WGS) entry which is preliminary data.</text>
</comment>
<dbReference type="CDD" id="cd22160">
    <property type="entry name" value="F-box_AtFBL13-like"/>
    <property type="match status" value="1"/>
</dbReference>
<dbReference type="OrthoDB" id="1054397at2759"/>